<accession>A0A917U6I5</accession>
<dbReference type="InterPro" id="IPR050109">
    <property type="entry name" value="HTH-type_TetR-like_transc_reg"/>
</dbReference>
<evidence type="ECO:0000313" key="7">
    <source>
        <dbReference type="EMBL" id="GGM57601.1"/>
    </source>
</evidence>
<dbReference type="PANTHER" id="PTHR30055">
    <property type="entry name" value="HTH-TYPE TRANSCRIPTIONAL REGULATOR RUTR"/>
    <property type="match status" value="1"/>
</dbReference>
<organism evidence="7 8">
    <name type="scientific">Micromonospora sonchi</name>
    <dbReference type="NCBI Taxonomy" id="1763543"/>
    <lineage>
        <taxon>Bacteria</taxon>
        <taxon>Bacillati</taxon>
        <taxon>Actinomycetota</taxon>
        <taxon>Actinomycetes</taxon>
        <taxon>Micromonosporales</taxon>
        <taxon>Micromonosporaceae</taxon>
        <taxon>Micromonospora</taxon>
    </lineage>
</organism>
<keyword evidence="3" id="KW-0804">Transcription</keyword>
<dbReference type="Pfam" id="PF13305">
    <property type="entry name" value="TetR_C_33"/>
    <property type="match status" value="1"/>
</dbReference>
<dbReference type="InterPro" id="IPR001647">
    <property type="entry name" value="HTH_TetR"/>
</dbReference>
<dbReference type="InterPro" id="IPR036271">
    <property type="entry name" value="Tet_transcr_reg_TetR-rel_C_sf"/>
</dbReference>
<sequence>MPADSIGCVVGADDPDTEQGGVNPGTERDRVDPGTGRDGDGPGTGRDGDGPGTGRDGDGPGTGRDGDGPGAGRDGDAIVATAWRLAEAEGWAAVTARRLAERADVDLGELYQRFADRDAVVAAVAVRGFADLAAALTAARTAVDRPPEMWPAVMTAYLDFAYANPEIYDAMFAYTPDLTLGAEQVPETVAATSDELRAALAPMAAGRDPDTLTELGWSLLHGLVMLTRGGRLRPEAQEQREHLLTTHLFPPP</sequence>
<dbReference type="EMBL" id="BMNB01000028">
    <property type="protein sequence ID" value="GGM57601.1"/>
    <property type="molecule type" value="Genomic_DNA"/>
</dbReference>
<dbReference type="AlphaFoldDB" id="A0A917U6I5"/>
<dbReference type="InterPro" id="IPR025996">
    <property type="entry name" value="MT1864/Rv1816-like_C"/>
</dbReference>
<reference evidence="7" key="1">
    <citation type="journal article" date="2014" name="Int. J. Syst. Evol. Microbiol.">
        <title>Complete genome sequence of Corynebacterium casei LMG S-19264T (=DSM 44701T), isolated from a smear-ripened cheese.</title>
        <authorList>
            <consortium name="US DOE Joint Genome Institute (JGI-PGF)"/>
            <person name="Walter F."/>
            <person name="Albersmeier A."/>
            <person name="Kalinowski J."/>
            <person name="Ruckert C."/>
        </authorList>
    </citation>
    <scope>NUCLEOTIDE SEQUENCE</scope>
    <source>
        <strain evidence="7">CGMCC 4.7312</strain>
    </source>
</reference>
<gene>
    <name evidence="7" type="ORF">GCM10011608_48120</name>
</gene>
<dbReference type="Pfam" id="PF00440">
    <property type="entry name" value="TetR_N"/>
    <property type="match status" value="1"/>
</dbReference>
<name>A0A917U6I5_9ACTN</name>
<keyword evidence="1" id="KW-0805">Transcription regulation</keyword>
<evidence type="ECO:0000313" key="8">
    <source>
        <dbReference type="Proteomes" id="UP000608890"/>
    </source>
</evidence>
<dbReference type="Proteomes" id="UP000608890">
    <property type="component" value="Unassembled WGS sequence"/>
</dbReference>
<dbReference type="InterPro" id="IPR009057">
    <property type="entry name" value="Homeodomain-like_sf"/>
</dbReference>
<evidence type="ECO:0000256" key="3">
    <source>
        <dbReference type="ARBA" id="ARBA00023163"/>
    </source>
</evidence>
<evidence type="ECO:0000256" key="2">
    <source>
        <dbReference type="ARBA" id="ARBA00023125"/>
    </source>
</evidence>
<dbReference type="PANTHER" id="PTHR30055:SF234">
    <property type="entry name" value="HTH-TYPE TRANSCRIPTIONAL REGULATOR BETI"/>
    <property type="match status" value="1"/>
</dbReference>
<reference evidence="7" key="2">
    <citation type="submission" date="2020-09" db="EMBL/GenBank/DDBJ databases">
        <authorList>
            <person name="Sun Q."/>
            <person name="Zhou Y."/>
        </authorList>
    </citation>
    <scope>NUCLEOTIDE SEQUENCE</scope>
    <source>
        <strain evidence="7">CGMCC 4.7312</strain>
    </source>
</reference>
<evidence type="ECO:0000256" key="5">
    <source>
        <dbReference type="SAM" id="MobiDB-lite"/>
    </source>
</evidence>
<keyword evidence="2 4" id="KW-0238">DNA-binding</keyword>
<feature type="DNA-binding region" description="H-T-H motif" evidence="4">
    <location>
        <begin position="95"/>
        <end position="114"/>
    </location>
</feature>
<feature type="region of interest" description="Disordered" evidence="5">
    <location>
        <begin position="1"/>
        <end position="75"/>
    </location>
</feature>
<dbReference type="PROSITE" id="PS50977">
    <property type="entry name" value="HTH_TETR_2"/>
    <property type="match status" value="1"/>
</dbReference>
<feature type="compositionally biased region" description="Basic and acidic residues" evidence="5">
    <location>
        <begin position="26"/>
        <end position="40"/>
    </location>
</feature>
<dbReference type="Gene3D" id="1.10.357.10">
    <property type="entry name" value="Tetracycline Repressor, domain 2"/>
    <property type="match status" value="1"/>
</dbReference>
<keyword evidence="8" id="KW-1185">Reference proteome</keyword>
<feature type="domain" description="HTH tetR-type" evidence="6">
    <location>
        <begin position="72"/>
        <end position="132"/>
    </location>
</feature>
<evidence type="ECO:0000259" key="6">
    <source>
        <dbReference type="PROSITE" id="PS50977"/>
    </source>
</evidence>
<proteinExistence type="predicted"/>
<feature type="compositionally biased region" description="Gly residues" evidence="5">
    <location>
        <begin position="41"/>
        <end position="72"/>
    </location>
</feature>
<dbReference type="SUPFAM" id="SSF48498">
    <property type="entry name" value="Tetracyclin repressor-like, C-terminal domain"/>
    <property type="match status" value="1"/>
</dbReference>
<comment type="caution">
    <text evidence="7">The sequence shown here is derived from an EMBL/GenBank/DDBJ whole genome shotgun (WGS) entry which is preliminary data.</text>
</comment>
<evidence type="ECO:0000256" key="1">
    <source>
        <dbReference type="ARBA" id="ARBA00023015"/>
    </source>
</evidence>
<dbReference type="GO" id="GO:0003700">
    <property type="term" value="F:DNA-binding transcription factor activity"/>
    <property type="evidence" value="ECO:0007669"/>
    <property type="project" value="TreeGrafter"/>
</dbReference>
<dbReference type="GO" id="GO:0000976">
    <property type="term" value="F:transcription cis-regulatory region binding"/>
    <property type="evidence" value="ECO:0007669"/>
    <property type="project" value="TreeGrafter"/>
</dbReference>
<protein>
    <recommendedName>
        <fullName evidence="6">HTH tetR-type domain-containing protein</fullName>
    </recommendedName>
</protein>
<dbReference type="SUPFAM" id="SSF46689">
    <property type="entry name" value="Homeodomain-like"/>
    <property type="match status" value="1"/>
</dbReference>
<evidence type="ECO:0000256" key="4">
    <source>
        <dbReference type="PROSITE-ProRule" id="PRU00335"/>
    </source>
</evidence>